<evidence type="ECO:0000259" key="6">
    <source>
        <dbReference type="PROSITE" id="PS50089"/>
    </source>
</evidence>
<proteinExistence type="predicted"/>
<dbReference type="Gene3D" id="3.30.40.10">
    <property type="entry name" value="Zinc/RING finger domain, C3HC4 (zinc finger)"/>
    <property type="match status" value="1"/>
</dbReference>
<evidence type="ECO:0000256" key="2">
    <source>
        <dbReference type="ARBA" id="ARBA00022771"/>
    </source>
</evidence>
<protein>
    <recommendedName>
        <fullName evidence="6">RING-type domain-containing protein</fullName>
    </recommendedName>
</protein>
<organism evidence="7 8">
    <name type="scientific">Aaosphaeria arxii CBS 175.79</name>
    <dbReference type="NCBI Taxonomy" id="1450172"/>
    <lineage>
        <taxon>Eukaryota</taxon>
        <taxon>Fungi</taxon>
        <taxon>Dikarya</taxon>
        <taxon>Ascomycota</taxon>
        <taxon>Pezizomycotina</taxon>
        <taxon>Dothideomycetes</taxon>
        <taxon>Pleosporomycetidae</taxon>
        <taxon>Pleosporales</taxon>
        <taxon>Pleosporales incertae sedis</taxon>
        <taxon>Aaosphaeria</taxon>
    </lineage>
</organism>
<evidence type="ECO:0000256" key="1">
    <source>
        <dbReference type="ARBA" id="ARBA00022723"/>
    </source>
</evidence>
<gene>
    <name evidence="7" type="ORF">BU24DRAFT_417132</name>
</gene>
<dbReference type="PROSITE" id="PS00518">
    <property type="entry name" value="ZF_RING_1"/>
    <property type="match status" value="1"/>
</dbReference>
<dbReference type="GO" id="GO:0008270">
    <property type="term" value="F:zinc ion binding"/>
    <property type="evidence" value="ECO:0007669"/>
    <property type="project" value="UniProtKB-KW"/>
</dbReference>
<feature type="region of interest" description="Disordered" evidence="5">
    <location>
        <begin position="608"/>
        <end position="639"/>
    </location>
</feature>
<feature type="compositionally biased region" description="Basic and acidic residues" evidence="5">
    <location>
        <begin position="618"/>
        <end position="639"/>
    </location>
</feature>
<feature type="compositionally biased region" description="Basic and acidic residues" evidence="5">
    <location>
        <begin position="429"/>
        <end position="442"/>
    </location>
</feature>
<keyword evidence="3" id="KW-0862">Zinc</keyword>
<sequence>MEAKSYPYPGTFGYVAHPNVVNSVKRIVQVGGLQKQSVTYIPEGEEVSTVEIEIEEDAGLNSLWQKISQQGYRWPSELSTDEKTFHLSTRTFKMRPFNAIKITDGPSTADEINVNDKLVSHANAHHGDKIAYDIKSSNHSKEAKKSLKNNTGFGISFQRTTRMPDDNKLHQLPPSLGTFDLFNISAYEDRIPKKIRDVGGVFFPMWQREAMWIQFETPVNRGIKNYAVRVFIGKVNAISGLLMDEDPSTKDGLNEQQDYVVVPGQQWLDGICVAPGVVRQFVAMPLGSGYTVEGQKTKEEKHGGLQIEIIPEYQQKLRWWYKHSDPPVNKSNQTGGSCVDLSLGFDENKTPAELGFKAGDVIRSYEPTVYSHEISQVKDLLQDGGDVVWKAKYPPPPKKSHYQPQDCSSSSRTEYSRSMSSQGETFGWDPKKSSSNEPKVSDHSATLGSAPSSEQEKSGFHSLTTSSAFGSSPEPFSFHYSKAPTPHASTSLTVSSKDSGSQIGSWVANEDDLFVSQSKATHVAGISHSDDEMGTQVDWYSDSAPWTAQTKSAQPHPEGSSNYDFFDFQSFDLTAPAAPAAPVHHHPTRLEDEDDGLYKTIKIEGLGEDSSGAEETISWDHDPSIKVSDKKSESKPEPELPKIEDLEIKDLKAMGLAAGGKLIQDVYVDSHPAHIWNHGASHTLNVHIFSPPDFEAITHIVPAPPPPSAEDYAKKGGAFYVVEEKVDDRVEGGDFEGVDSVSKIDKKKLAEAKEDDEFDPKKPVMCKVCEIRLCDCIIRPCGHQFCNQCVRKLAEEEGAEGEVRMRQRNHWRCPTCQGGIKHVAGFSAPMNLPGEEPLRMKVPVHVLGINEVDGRTGFRSRLQMTRI</sequence>
<dbReference type="SMART" id="SM00184">
    <property type="entry name" value="RING"/>
    <property type="match status" value="1"/>
</dbReference>
<dbReference type="InterPro" id="IPR017907">
    <property type="entry name" value="Znf_RING_CS"/>
</dbReference>
<evidence type="ECO:0000256" key="4">
    <source>
        <dbReference type="PROSITE-ProRule" id="PRU00175"/>
    </source>
</evidence>
<dbReference type="GeneID" id="54284033"/>
<evidence type="ECO:0000256" key="5">
    <source>
        <dbReference type="SAM" id="MobiDB-lite"/>
    </source>
</evidence>
<feature type="compositionally biased region" description="Low complexity" evidence="5">
    <location>
        <begin position="408"/>
        <end position="421"/>
    </location>
</feature>
<keyword evidence="8" id="KW-1185">Reference proteome</keyword>
<evidence type="ECO:0000256" key="3">
    <source>
        <dbReference type="ARBA" id="ARBA00022833"/>
    </source>
</evidence>
<dbReference type="RefSeq" id="XP_033389832.1">
    <property type="nucleotide sequence ID" value="XM_033526636.1"/>
</dbReference>
<dbReference type="SUPFAM" id="SSF57850">
    <property type="entry name" value="RING/U-box"/>
    <property type="match status" value="1"/>
</dbReference>
<feature type="domain" description="RING-type" evidence="6">
    <location>
        <begin position="766"/>
        <end position="817"/>
    </location>
</feature>
<dbReference type="InterPro" id="IPR013083">
    <property type="entry name" value="Znf_RING/FYVE/PHD"/>
</dbReference>
<dbReference type="OrthoDB" id="428577at2759"/>
<accession>A0A6A5Y8C7</accession>
<feature type="region of interest" description="Disordered" evidence="5">
    <location>
        <begin position="388"/>
        <end position="466"/>
    </location>
</feature>
<evidence type="ECO:0000313" key="8">
    <source>
        <dbReference type="Proteomes" id="UP000799778"/>
    </source>
</evidence>
<keyword evidence="2 4" id="KW-0863">Zinc-finger</keyword>
<reference evidence="7" key="1">
    <citation type="journal article" date="2020" name="Stud. Mycol.">
        <title>101 Dothideomycetes genomes: a test case for predicting lifestyles and emergence of pathogens.</title>
        <authorList>
            <person name="Haridas S."/>
            <person name="Albert R."/>
            <person name="Binder M."/>
            <person name="Bloem J."/>
            <person name="Labutti K."/>
            <person name="Salamov A."/>
            <person name="Andreopoulos B."/>
            <person name="Baker S."/>
            <person name="Barry K."/>
            <person name="Bills G."/>
            <person name="Bluhm B."/>
            <person name="Cannon C."/>
            <person name="Castanera R."/>
            <person name="Culley D."/>
            <person name="Daum C."/>
            <person name="Ezra D."/>
            <person name="Gonzalez J."/>
            <person name="Henrissat B."/>
            <person name="Kuo A."/>
            <person name="Liang C."/>
            <person name="Lipzen A."/>
            <person name="Lutzoni F."/>
            <person name="Magnuson J."/>
            <person name="Mondo S."/>
            <person name="Nolan M."/>
            <person name="Ohm R."/>
            <person name="Pangilinan J."/>
            <person name="Park H.-J."/>
            <person name="Ramirez L."/>
            <person name="Alfaro M."/>
            <person name="Sun H."/>
            <person name="Tritt A."/>
            <person name="Yoshinaga Y."/>
            <person name="Zwiers L.-H."/>
            <person name="Turgeon B."/>
            <person name="Goodwin S."/>
            <person name="Spatafora J."/>
            <person name="Crous P."/>
            <person name="Grigoriev I."/>
        </authorList>
    </citation>
    <scope>NUCLEOTIDE SEQUENCE</scope>
    <source>
        <strain evidence="7">CBS 175.79</strain>
    </source>
</reference>
<feature type="compositionally biased region" description="Polar residues" evidence="5">
    <location>
        <begin position="443"/>
        <end position="453"/>
    </location>
</feature>
<dbReference type="InterPro" id="IPR001841">
    <property type="entry name" value="Znf_RING"/>
</dbReference>
<dbReference type="AlphaFoldDB" id="A0A6A5Y8C7"/>
<name>A0A6A5Y8C7_9PLEO</name>
<dbReference type="Proteomes" id="UP000799778">
    <property type="component" value="Unassembled WGS sequence"/>
</dbReference>
<evidence type="ECO:0000313" key="7">
    <source>
        <dbReference type="EMBL" id="KAF2021493.1"/>
    </source>
</evidence>
<keyword evidence="1" id="KW-0479">Metal-binding</keyword>
<dbReference type="EMBL" id="ML978066">
    <property type="protein sequence ID" value="KAF2021493.1"/>
    <property type="molecule type" value="Genomic_DNA"/>
</dbReference>
<dbReference type="PROSITE" id="PS50089">
    <property type="entry name" value="ZF_RING_2"/>
    <property type="match status" value="1"/>
</dbReference>